<keyword evidence="12" id="KW-1185">Reference proteome</keyword>
<evidence type="ECO:0000256" key="5">
    <source>
        <dbReference type="ARBA" id="ARBA00022692"/>
    </source>
</evidence>
<proteinExistence type="inferred from homology"/>
<dbReference type="GO" id="GO:0005886">
    <property type="term" value="C:plasma membrane"/>
    <property type="evidence" value="ECO:0007669"/>
    <property type="project" value="UniProtKB-SubCell"/>
</dbReference>
<reference evidence="12" key="1">
    <citation type="submission" date="2014-09" db="EMBL/GenBank/DDBJ databases">
        <authorList>
            <person name="Illeghems K.G."/>
        </authorList>
    </citation>
    <scope>NUCLEOTIDE SEQUENCE [LARGE SCALE GENOMIC DNA]</scope>
    <source>
        <strain evidence="12">108B</strain>
    </source>
</reference>
<dbReference type="EMBL" id="LN606600">
    <property type="protein sequence ID" value="CEF42208.1"/>
    <property type="molecule type" value="Genomic_DNA"/>
</dbReference>
<comment type="subcellular location">
    <subcellularLocation>
        <location evidence="1">Cell membrane</location>
        <topology evidence="1">Multi-pass membrane protein</topology>
    </subcellularLocation>
</comment>
<evidence type="ECO:0000256" key="9">
    <source>
        <dbReference type="SAM" id="Phobius"/>
    </source>
</evidence>
<evidence type="ECO:0000313" key="11">
    <source>
        <dbReference type="EMBL" id="CEF42208.1"/>
    </source>
</evidence>
<organism evidence="11 12">
    <name type="scientific">Acetobacter senegalensis</name>
    <dbReference type="NCBI Taxonomy" id="446692"/>
    <lineage>
        <taxon>Bacteria</taxon>
        <taxon>Pseudomonadati</taxon>
        <taxon>Pseudomonadota</taxon>
        <taxon>Alphaproteobacteria</taxon>
        <taxon>Acetobacterales</taxon>
        <taxon>Acetobacteraceae</taxon>
        <taxon>Acetobacter</taxon>
    </lineage>
</organism>
<evidence type="ECO:0000256" key="8">
    <source>
        <dbReference type="ARBA" id="ARBA00038152"/>
    </source>
</evidence>
<keyword evidence="4 11" id="KW-0808">Transferase</keyword>
<dbReference type="PANTHER" id="PTHR48090:SF1">
    <property type="entry name" value="PROPHAGE BACTOPRENOL GLUCOSYL TRANSFERASE HOMOLOG"/>
    <property type="match status" value="1"/>
</dbReference>
<protein>
    <submittedName>
        <fullName evidence="11">Polyprenyl-phosphate beta-D-glucosyltransferase</fullName>
        <ecNumber evidence="11">2.4.1.78</ecNumber>
    </submittedName>
</protein>
<dbReference type="PANTHER" id="PTHR48090">
    <property type="entry name" value="UNDECAPRENYL-PHOSPHATE 4-DEOXY-4-FORMAMIDO-L-ARABINOSE TRANSFERASE-RELATED"/>
    <property type="match status" value="1"/>
</dbReference>
<evidence type="ECO:0000256" key="6">
    <source>
        <dbReference type="ARBA" id="ARBA00022989"/>
    </source>
</evidence>
<keyword evidence="5 9" id="KW-0812">Transmembrane</keyword>
<feature type="transmembrane region" description="Helical" evidence="9">
    <location>
        <begin position="243"/>
        <end position="261"/>
    </location>
</feature>
<evidence type="ECO:0000259" key="10">
    <source>
        <dbReference type="Pfam" id="PF00535"/>
    </source>
</evidence>
<dbReference type="CDD" id="cd04187">
    <property type="entry name" value="DPM1_like_bac"/>
    <property type="match status" value="1"/>
</dbReference>
<dbReference type="PATRIC" id="fig|446692.3.peg.3110"/>
<keyword evidence="6 9" id="KW-1133">Transmembrane helix</keyword>
<gene>
    <name evidence="11" type="ORF">ASN_2957</name>
</gene>
<evidence type="ECO:0000256" key="1">
    <source>
        <dbReference type="ARBA" id="ARBA00004651"/>
    </source>
</evidence>
<dbReference type="InterPro" id="IPR050256">
    <property type="entry name" value="Glycosyltransferase_2"/>
</dbReference>
<evidence type="ECO:0000256" key="7">
    <source>
        <dbReference type="ARBA" id="ARBA00023136"/>
    </source>
</evidence>
<dbReference type="GeneID" id="34783915"/>
<dbReference type="EC" id="2.4.1.78" evidence="11"/>
<dbReference type="InterPro" id="IPR029044">
    <property type="entry name" value="Nucleotide-diphossugar_trans"/>
</dbReference>
<dbReference type="GO" id="GO:0047272">
    <property type="term" value="F:phosphopolyprenol glucosyltransferase activity"/>
    <property type="evidence" value="ECO:0007669"/>
    <property type="project" value="UniProtKB-EC"/>
</dbReference>
<dbReference type="FunFam" id="3.90.550.10:FF:000079">
    <property type="entry name" value="Probable glycosyl transferase"/>
    <property type="match status" value="1"/>
</dbReference>
<sequence>MPTPLPVSDIPSLSVVVPCYNEQGVLPEFHQHLCAVMDRVGRPWEVVYVNDGSKDQTLVVMRDLEQQDNRVSSVNLSRNFGKEIALTAGLDHARGTQGVIVIDADLQDPPEVIETLVAEWSDDVDMVYARRRAREGESIPKRFTAWMFYRVMAKLGNRVVIPPDTGDFRLLSRRALDSLLQMRERHRFMKGLFAWIGYPSKAVFYDRAPRAAGVTSFNYWSLWNFALEGITSFSVLPLQLGTYLGFVISLLAVLYGGWIVLNTLLFGSHVPGYPSLMSVILFLGGVQLMTLGLIGEYIGRIFNETKNRPLYFVESYHVAGVPQAGVKPE</sequence>
<feature type="domain" description="Glycosyltransferase 2-like" evidence="10">
    <location>
        <begin position="14"/>
        <end position="179"/>
    </location>
</feature>
<name>A0A0U5EYZ4_9PROT</name>
<comment type="similarity">
    <text evidence="8">Belongs to the glycosyltransferase 2 family. GtrB subfamily.</text>
</comment>
<evidence type="ECO:0000256" key="3">
    <source>
        <dbReference type="ARBA" id="ARBA00022676"/>
    </source>
</evidence>
<dbReference type="Gene3D" id="3.90.550.10">
    <property type="entry name" value="Spore Coat Polysaccharide Biosynthesis Protein SpsA, Chain A"/>
    <property type="match status" value="1"/>
</dbReference>
<keyword evidence="2" id="KW-1003">Cell membrane</keyword>
<dbReference type="SUPFAM" id="SSF53448">
    <property type="entry name" value="Nucleotide-diphospho-sugar transferases"/>
    <property type="match status" value="1"/>
</dbReference>
<keyword evidence="7 9" id="KW-0472">Membrane</keyword>
<dbReference type="AlphaFoldDB" id="A0A0U5EYZ4"/>
<feature type="transmembrane region" description="Helical" evidence="9">
    <location>
        <begin position="273"/>
        <end position="298"/>
    </location>
</feature>
<dbReference type="Proteomes" id="UP000056109">
    <property type="component" value="Chromosome I"/>
</dbReference>
<evidence type="ECO:0000256" key="4">
    <source>
        <dbReference type="ARBA" id="ARBA00022679"/>
    </source>
</evidence>
<keyword evidence="3 11" id="KW-0328">Glycosyltransferase</keyword>
<dbReference type="RefSeq" id="WP_197603293.1">
    <property type="nucleotide sequence ID" value="NZ_LN606600.1"/>
</dbReference>
<dbReference type="KEGG" id="asz:ASN_2957"/>
<evidence type="ECO:0000313" key="12">
    <source>
        <dbReference type="Proteomes" id="UP000056109"/>
    </source>
</evidence>
<evidence type="ECO:0000256" key="2">
    <source>
        <dbReference type="ARBA" id="ARBA00022475"/>
    </source>
</evidence>
<dbReference type="Pfam" id="PF00535">
    <property type="entry name" value="Glycos_transf_2"/>
    <property type="match status" value="1"/>
</dbReference>
<accession>A0A0U5EYZ4</accession>
<dbReference type="InterPro" id="IPR001173">
    <property type="entry name" value="Glyco_trans_2-like"/>
</dbReference>